<dbReference type="Proteomes" id="UP001215598">
    <property type="component" value="Unassembled WGS sequence"/>
</dbReference>
<dbReference type="EMBL" id="JARKIB010001056">
    <property type="protein sequence ID" value="KAJ7687204.1"/>
    <property type="molecule type" value="Genomic_DNA"/>
</dbReference>
<dbReference type="AlphaFoldDB" id="A0AAD7GBW9"/>
<gene>
    <name evidence="1" type="ORF">B0H16DRAFT_1707883</name>
</gene>
<evidence type="ECO:0000313" key="1">
    <source>
        <dbReference type="EMBL" id="KAJ7687204.1"/>
    </source>
</evidence>
<keyword evidence="2" id="KW-1185">Reference proteome</keyword>
<evidence type="ECO:0000313" key="2">
    <source>
        <dbReference type="Proteomes" id="UP001215598"/>
    </source>
</evidence>
<feature type="non-terminal residue" evidence="1">
    <location>
        <position position="196"/>
    </location>
</feature>
<proteinExistence type="predicted"/>
<name>A0AAD7GBW9_9AGAR</name>
<reference evidence="1" key="1">
    <citation type="submission" date="2023-03" db="EMBL/GenBank/DDBJ databases">
        <title>Massive genome expansion in bonnet fungi (Mycena s.s.) driven by repeated elements and novel gene families across ecological guilds.</title>
        <authorList>
            <consortium name="Lawrence Berkeley National Laboratory"/>
            <person name="Harder C.B."/>
            <person name="Miyauchi S."/>
            <person name="Viragh M."/>
            <person name="Kuo A."/>
            <person name="Thoen E."/>
            <person name="Andreopoulos B."/>
            <person name="Lu D."/>
            <person name="Skrede I."/>
            <person name="Drula E."/>
            <person name="Henrissat B."/>
            <person name="Morin E."/>
            <person name="Kohler A."/>
            <person name="Barry K."/>
            <person name="LaButti K."/>
            <person name="Morin E."/>
            <person name="Salamov A."/>
            <person name="Lipzen A."/>
            <person name="Mereny Z."/>
            <person name="Hegedus B."/>
            <person name="Baldrian P."/>
            <person name="Stursova M."/>
            <person name="Weitz H."/>
            <person name="Taylor A."/>
            <person name="Grigoriev I.V."/>
            <person name="Nagy L.G."/>
            <person name="Martin F."/>
            <person name="Kauserud H."/>
        </authorList>
    </citation>
    <scope>NUCLEOTIDE SEQUENCE</scope>
    <source>
        <strain evidence="1">CBHHK182m</strain>
    </source>
</reference>
<accession>A0AAD7GBW9</accession>
<sequence>MDASAIGRFHSTVAVLPGESMDVPAGGLAQFLQQNLRTSGYPEVHPLGGLWAWAYHGIWEVPLPRAKWQDMVPPKGPPQAGGNFRPVLVNGPWYGHSLADYLGTGPVRKLSARAIGGLLENGLGCGYPLADYLGTGPVRKLSAMATGGCDIRVSDHFDISDIGPGCSKMGSGAGIRRPIALVLGLLESSRLWLGGC</sequence>
<protein>
    <submittedName>
        <fullName evidence="1">Uncharacterized protein</fullName>
    </submittedName>
</protein>
<comment type="caution">
    <text evidence="1">The sequence shown here is derived from an EMBL/GenBank/DDBJ whole genome shotgun (WGS) entry which is preliminary data.</text>
</comment>
<organism evidence="1 2">
    <name type="scientific">Mycena metata</name>
    <dbReference type="NCBI Taxonomy" id="1033252"/>
    <lineage>
        <taxon>Eukaryota</taxon>
        <taxon>Fungi</taxon>
        <taxon>Dikarya</taxon>
        <taxon>Basidiomycota</taxon>
        <taxon>Agaricomycotina</taxon>
        <taxon>Agaricomycetes</taxon>
        <taxon>Agaricomycetidae</taxon>
        <taxon>Agaricales</taxon>
        <taxon>Marasmiineae</taxon>
        <taxon>Mycenaceae</taxon>
        <taxon>Mycena</taxon>
    </lineage>
</organism>